<dbReference type="Gene3D" id="4.10.60.10">
    <property type="entry name" value="Zinc finger, CCHC-type"/>
    <property type="match status" value="1"/>
</dbReference>
<feature type="compositionally biased region" description="Low complexity" evidence="5">
    <location>
        <begin position="252"/>
        <end position="268"/>
    </location>
</feature>
<keyword evidence="4" id="KW-0862">Zinc</keyword>
<dbReference type="InterPro" id="IPR051320">
    <property type="entry name" value="Viral_Replic_Matur_Polypro"/>
</dbReference>
<dbReference type="GO" id="GO:0008270">
    <property type="term" value="F:zinc ion binding"/>
    <property type="evidence" value="ECO:0007669"/>
    <property type="project" value="UniProtKB-KW"/>
</dbReference>
<keyword evidence="3" id="KW-0238">DNA-binding</keyword>
<dbReference type="Gramene" id="GBG87796">
    <property type="protein sequence ID" value="GBG87796"/>
    <property type="gene ID" value="CBR_g45952"/>
</dbReference>
<evidence type="ECO:0000256" key="4">
    <source>
        <dbReference type="PROSITE-ProRule" id="PRU00047"/>
    </source>
</evidence>
<feature type="region of interest" description="Disordered" evidence="5">
    <location>
        <begin position="251"/>
        <end position="284"/>
    </location>
</feature>
<keyword evidence="4" id="KW-0479">Metal-binding</keyword>
<dbReference type="GO" id="GO:0006508">
    <property type="term" value="P:proteolysis"/>
    <property type="evidence" value="ECO:0007669"/>
    <property type="project" value="UniProtKB-KW"/>
</dbReference>
<dbReference type="EMBL" id="BFEA01000633">
    <property type="protein sequence ID" value="GBG87796.1"/>
    <property type="molecule type" value="Genomic_DNA"/>
</dbReference>
<dbReference type="Pfam" id="PF17919">
    <property type="entry name" value="RT_RNaseH_2"/>
    <property type="match status" value="1"/>
</dbReference>
<comment type="caution">
    <text evidence="7">The sequence shown here is derived from an EMBL/GenBank/DDBJ whole genome shotgun (WGS) entry which is preliminary data.</text>
</comment>
<organism evidence="7 8">
    <name type="scientific">Chara braunii</name>
    <name type="common">Braun's stonewort</name>
    <dbReference type="NCBI Taxonomy" id="69332"/>
    <lineage>
        <taxon>Eukaryota</taxon>
        <taxon>Viridiplantae</taxon>
        <taxon>Streptophyta</taxon>
        <taxon>Charophyceae</taxon>
        <taxon>Charales</taxon>
        <taxon>Characeae</taxon>
        <taxon>Chara</taxon>
    </lineage>
</organism>
<dbReference type="FunFam" id="3.30.70.270:FF:000020">
    <property type="entry name" value="Transposon Tf2-6 polyprotein-like Protein"/>
    <property type="match status" value="1"/>
</dbReference>
<evidence type="ECO:0000259" key="6">
    <source>
        <dbReference type="PROSITE" id="PS50158"/>
    </source>
</evidence>
<evidence type="ECO:0000313" key="8">
    <source>
        <dbReference type="Proteomes" id="UP000265515"/>
    </source>
</evidence>
<evidence type="ECO:0000256" key="5">
    <source>
        <dbReference type="SAM" id="MobiDB-lite"/>
    </source>
</evidence>
<proteinExistence type="predicted"/>
<dbReference type="InterPro" id="IPR043128">
    <property type="entry name" value="Rev_trsase/Diguanyl_cyclase"/>
</dbReference>
<keyword evidence="2" id="KW-0378">Hydrolase</keyword>
<sequence length="780" mass="89855">MNVTITFQAALTTEFRHMLDRFVLIYLDDILVYNRSLDEQVEYLGHYVTPQGIRPLADKIEALRVWPEPTNTKDVRSFMGLAGYYQRFITGYSRIAAPMTRLQSPKVPFVFDDDARRSFRALKTVMLMAPVLSIYDPTLPTRVTTDISDYGIGAVLEQHDGDDWHPVEYFSHKVSPINSLDDARKKELLAFVMALKRWQHFLLGRRRFTWVTDNNPLTYYKTQDTVLRFAMGTPMKCLNCNGDGHFARECPSARGNQSASGNSAAAPSTPRFWTPRQTAEDNEEREFLRQIVQEKKDEQTRKRELDDQRKFDERLKAEMARYAEATKAEVMAAVGRQYLGQKDEARREELKRGWSPPPRRREDFRLDDDLRDDEDIDLEIHRLELLREKRRRGKEAVRGGVNFRRLPSLLGRDQWMTRRLGESVRVMVSEGGRIGKWDTKGAFGQAFVLPKHKDLLRWRPISPTCSEPTRLACARVARCLNCLLFRLPVRLCFNLRAVDQVRARMEEMDRDLNHLPGLSDLVAGSFDVKDMFVTLPQDDILRAVDWLFARYIGAGYEGVNVARRGPQSFLSFGARRDDCIFLSFQIIRDMLVFDLRFTFVWSAKVLLRQVIGVPMGKSSSCSLACILCAWAEFNFLSTLGIHRRLVFGFRIIDDVNIFVAVVGTEGYAAAFWIFEKFQSCYGSKLRLERTDDCLGQWAFAGMMVQKEGTAVHTVALVKNSDPIWNKGKLVYGSYQDFGSYSTKRAKIGVIIVLLHRVYRWSADGFGRLQSFLAVRRELLM</sequence>
<dbReference type="CDD" id="cd22249">
    <property type="entry name" value="UDM1_RNF168_RNF169-like"/>
    <property type="match status" value="1"/>
</dbReference>
<gene>
    <name evidence="7" type="ORF">CBR_g45952</name>
</gene>
<dbReference type="SUPFAM" id="SSF56672">
    <property type="entry name" value="DNA/RNA polymerases"/>
    <property type="match status" value="1"/>
</dbReference>
<keyword evidence="4" id="KW-0863">Zinc-finger</keyword>
<dbReference type="InterPro" id="IPR041577">
    <property type="entry name" value="RT_RNaseH_2"/>
</dbReference>
<dbReference type="PANTHER" id="PTHR33064">
    <property type="entry name" value="POL PROTEIN"/>
    <property type="match status" value="1"/>
</dbReference>
<dbReference type="SUPFAM" id="SSF57756">
    <property type="entry name" value="Retrovirus zinc finger-like domains"/>
    <property type="match status" value="1"/>
</dbReference>
<evidence type="ECO:0000256" key="2">
    <source>
        <dbReference type="ARBA" id="ARBA00022750"/>
    </source>
</evidence>
<dbReference type="InterPro" id="IPR001878">
    <property type="entry name" value="Znf_CCHC"/>
</dbReference>
<name>A0A388LZR8_CHABU</name>
<evidence type="ECO:0000256" key="1">
    <source>
        <dbReference type="ARBA" id="ARBA00022670"/>
    </source>
</evidence>
<protein>
    <recommendedName>
        <fullName evidence="6">CCHC-type domain-containing protein</fullName>
    </recommendedName>
</protein>
<keyword evidence="8" id="KW-1185">Reference proteome</keyword>
<evidence type="ECO:0000256" key="3">
    <source>
        <dbReference type="ARBA" id="ARBA00023125"/>
    </source>
</evidence>
<dbReference type="PROSITE" id="PS50158">
    <property type="entry name" value="ZF_CCHC"/>
    <property type="match status" value="1"/>
</dbReference>
<dbReference type="GO" id="GO:0003677">
    <property type="term" value="F:DNA binding"/>
    <property type="evidence" value="ECO:0007669"/>
    <property type="project" value="UniProtKB-KW"/>
</dbReference>
<dbReference type="Proteomes" id="UP000265515">
    <property type="component" value="Unassembled WGS sequence"/>
</dbReference>
<evidence type="ECO:0000313" key="7">
    <source>
        <dbReference type="EMBL" id="GBG87796.1"/>
    </source>
</evidence>
<dbReference type="GO" id="GO:0004190">
    <property type="term" value="F:aspartic-type endopeptidase activity"/>
    <property type="evidence" value="ECO:0007669"/>
    <property type="project" value="UniProtKB-KW"/>
</dbReference>
<accession>A0A388LZR8</accession>
<dbReference type="PANTHER" id="PTHR33064:SF37">
    <property type="entry name" value="RIBONUCLEASE H"/>
    <property type="match status" value="1"/>
</dbReference>
<dbReference type="InterPro" id="IPR036875">
    <property type="entry name" value="Znf_CCHC_sf"/>
</dbReference>
<feature type="domain" description="CCHC-type" evidence="6">
    <location>
        <begin position="236"/>
        <end position="252"/>
    </location>
</feature>
<dbReference type="Gene3D" id="3.30.70.270">
    <property type="match status" value="2"/>
</dbReference>
<dbReference type="Pfam" id="PF00098">
    <property type="entry name" value="zf-CCHC"/>
    <property type="match status" value="1"/>
</dbReference>
<dbReference type="AlphaFoldDB" id="A0A388LZR8"/>
<dbReference type="SMART" id="SM00343">
    <property type="entry name" value="ZnF_C2HC"/>
    <property type="match status" value="1"/>
</dbReference>
<dbReference type="InterPro" id="IPR043502">
    <property type="entry name" value="DNA/RNA_pol_sf"/>
</dbReference>
<keyword evidence="2" id="KW-0064">Aspartyl protease</keyword>
<reference evidence="7 8" key="1">
    <citation type="journal article" date="2018" name="Cell">
        <title>The Chara Genome: Secondary Complexity and Implications for Plant Terrestrialization.</title>
        <authorList>
            <person name="Nishiyama T."/>
            <person name="Sakayama H."/>
            <person name="Vries J.D."/>
            <person name="Buschmann H."/>
            <person name="Saint-Marcoux D."/>
            <person name="Ullrich K.K."/>
            <person name="Haas F.B."/>
            <person name="Vanderstraeten L."/>
            <person name="Becker D."/>
            <person name="Lang D."/>
            <person name="Vosolsobe S."/>
            <person name="Rombauts S."/>
            <person name="Wilhelmsson P.K.I."/>
            <person name="Janitza P."/>
            <person name="Kern R."/>
            <person name="Heyl A."/>
            <person name="Rumpler F."/>
            <person name="Villalobos L.I.A.C."/>
            <person name="Clay J.M."/>
            <person name="Skokan R."/>
            <person name="Toyoda A."/>
            <person name="Suzuki Y."/>
            <person name="Kagoshima H."/>
            <person name="Schijlen E."/>
            <person name="Tajeshwar N."/>
            <person name="Catarino B."/>
            <person name="Hetherington A.J."/>
            <person name="Saltykova A."/>
            <person name="Bonnot C."/>
            <person name="Breuninger H."/>
            <person name="Symeonidi A."/>
            <person name="Radhakrishnan G.V."/>
            <person name="Van Nieuwerburgh F."/>
            <person name="Deforce D."/>
            <person name="Chang C."/>
            <person name="Karol K.G."/>
            <person name="Hedrich R."/>
            <person name="Ulvskov P."/>
            <person name="Glockner G."/>
            <person name="Delwiche C.F."/>
            <person name="Petrasek J."/>
            <person name="Van de Peer Y."/>
            <person name="Friml J."/>
            <person name="Beilby M."/>
            <person name="Dolan L."/>
            <person name="Kohara Y."/>
            <person name="Sugano S."/>
            <person name="Fujiyama A."/>
            <person name="Delaux P.-M."/>
            <person name="Quint M."/>
            <person name="TheiBen G."/>
            <person name="Hagemann M."/>
            <person name="Harholt J."/>
            <person name="Dunand C."/>
            <person name="Zachgo S."/>
            <person name="Langdale J."/>
            <person name="Maumus F."/>
            <person name="Straeten D.V.D."/>
            <person name="Gould S.B."/>
            <person name="Rensing S.A."/>
        </authorList>
    </citation>
    <scope>NUCLEOTIDE SEQUENCE [LARGE SCALE GENOMIC DNA]</scope>
    <source>
        <strain evidence="7 8">S276</strain>
    </source>
</reference>
<keyword evidence="1" id="KW-0645">Protease</keyword>